<keyword evidence="2" id="KW-0732">Signal</keyword>
<dbReference type="RefSeq" id="XP_034015145.1">
    <property type="nucleotide sequence ID" value="XM_034155713.1"/>
</dbReference>
<keyword evidence="4" id="KW-1185">Reference proteome</keyword>
<evidence type="ECO:0000256" key="2">
    <source>
        <dbReference type="SAM" id="SignalP"/>
    </source>
</evidence>
<gene>
    <name evidence="3" type="ORF">DIURU_000030</name>
</gene>
<keyword evidence="1" id="KW-0812">Transmembrane</keyword>
<organism evidence="3 4">
    <name type="scientific">Diutina rugosa</name>
    <name type="common">Yeast</name>
    <name type="synonym">Candida rugosa</name>
    <dbReference type="NCBI Taxonomy" id="5481"/>
    <lineage>
        <taxon>Eukaryota</taxon>
        <taxon>Fungi</taxon>
        <taxon>Dikarya</taxon>
        <taxon>Ascomycota</taxon>
        <taxon>Saccharomycotina</taxon>
        <taxon>Pichiomycetes</taxon>
        <taxon>Debaryomycetaceae</taxon>
        <taxon>Diutina</taxon>
    </lineage>
</organism>
<accession>A0A642V1E0</accession>
<reference evidence="3 4" key="1">
    <citation type="submission" date="2019-07" db="EMBL/GenBank/DDBJ databases">
        <title>Genome assembly of two rare yeast pathogens: Diutina rugosa and Trichomonascus ciferrii.</title>
        <authorList>
            <person name="Mixao V."/>
            <person name="Saus E."/>
            <person name="Hansen A."/>
            <person name="Lass-Flor C."/>
            <person name="Gabaldon T."/>
        </authorList>
    </citation>
    <scope>NUCLEOTIDE SEQUENCE [LARGE SCALE GENOMIC DNA]</scope>
    <source>
        <strain evidence="3 4">CBS 613</strain>
    </source>
</reference>
<dbReference type="GeneID" id="54778683"/>
<comment type="caution">
    <text evidence="3">The sequence shown here is derived from an EMBL/GenBank/DDBJ whole genome shotgun (WGS) entry which is preliminary data.</text>
</comment>
<feature type="signal peptide" evidence="2">
    <location>
        <begin position="1"/>
        <end position="18"/>
    </location>
</feature>
<feature type="transmembrane region" description="Helical" evidence="1">
    <location>
        <begin position="76"/>
        <end position="94"/>
    </location>
</feature>
<dbReference type="AlphaFoldDB" id="A0A642V1E0"/>
<dbReference type="OrthoDB" id="2142503at2759"/>
<keyword evidence="1" id="KW-0472">Membrane</keyword>
<feature type="chain" id="PRO_5025064507" evidence="2">
    <location>
        <begin position="19"/>
        <end position="100"/>
    </location>
</feature>
<evidence type="ECO:0000256" key="1">
    <source>
        <dbReference type="SAM" id="Phobius"/>
    </source>
</evidence>
<keyword evidence="1" id="KW-1133">Transmembrane helix</keyword>
<evidence type="ECO:0000313" key="3">
    <source>
        <dbReference type="EMBL" id="KAA8908717.1"/>
    </source>
</evidence>
<dbReference type="Proteomes" id="UP000449547">
    <property type="component" value="Unassembled WGS sequence"/>
</dbReference>
<proteinExistence type="predicted"/>
<dbReference type="EMBL" id="SWFT01000004">
    <property type="protein sequence ID" value="KAA8908717.1"/>
    <property type="molecule type" value="Genomic_DNA"/>
</dbReference>
<sequence length="100" mass="11080">MKSLPLVAWLALLASVAANRYCRCELNDVAEIRPVVQCANCTTDFCYDEVFHQAKNETDKLNLVCFRKESAKEATVVYSFIAIVAGLVGYGVYLSRNPGL</sequence>
<evidence type="ECO:0000313" key="4">
    <source>
        <dbReference type="Proteomes" id="UP000449547"/>
    </source>
</evidence>
<dbReference type="VEuPathDB" id="FungiDB:DIURU_000030"/>
<name>A0A642V1E0_DIURU</name>
<protein>
    <submittedName>
        <fullName evidence="3">Uncharacterized protein</fullName>
    </submittedName>
</protein>